<feature type="compositionally biased region" description="Polar residues" evidence="1">
    <location>
        <begin position="139"/>
        <end position="152"/>
    </location>
</feature>
<evidence type="ECO:0000256" key="1">
    <source>
        <dbReference type="SAM" id="MobiDB-lite"/>
    </source>
</evidence>
<feature type="region of interest" description="Disordered" evidence="1">
    <location>
        <begin position="1"/>
        <end position="183"/>
    </location>
</feature>
<dbReference type="EMBL" id="CM008047">
    <property type="protein sequence ID" value="PVH64653.1"/>
    <property type="molecule type" value="Genomic_DNA"/>
</dbReference>
<protein>
    <submittedName>
        <fullName evidence="2">Uncharacterized protein</fullName>
    </submittedName>
</protein>
<proteinExistence type="predicted"/>
<accession>A0A2T8KR33</accession>
<organism evidence="2">
    <name type="scientific">Panicum hallii</name>
    <dbReference type="NCBI Taxonomy" id="206008"/>
    <lineage>
        <taxon>Eukaryota</taxon>
        <taxon>Viridiplantae</taxon>
        <taxon>Streptophyta</taxon>
        <taxon>Embryophyta</taxon>
        <taxon>Tracheophyta</taxon>
        <taxon>Spermatophyta</taxon>
        <taxon>Magnoliopsida</taxon>
        <taxon>Liliopsida</taxon>
        <taxon>Poales</taxon>
        <taxon>Poaceae</taxon>
        <taxon>PACMAD clade</taxon>
        <taxon>Panicoideae</taxon>
        <taxon>Panicodae</taxon>
        <taxon>Paniceae</taxon>
        <taxon>Panicinae</taxon>
        <taxon>Panicum</taxon>
        <taxon>Panicum sect. Panicum</taxon>
    </lineage>
</organism>
<feature type="compositionally biased region" description="Basic residues" evidence="1">
    <location>
        <begin position="16"/>
        <end position="27"/>
    </location>
</feature>
<dbReference type="AlphaFoldDB" id="A0A2T8KR33"/>
<evidence type="ECO:0000313" key="2">
    <source>
        <dbReference type="EMBL" id="PVH64653.1"/>
    </source>
</evidence>
<sequence>MIDRLAIDCTATKPTEKRRKGHARKRIQAPLAPPPGARGPHPLTGHPPWAPGGWPGPALPSVAHSSSSGYTGKEQAASRTQPRATAGLLPRRRGRTPRPAARHPIRRSTRGADGEQRGTARHRRAHPQPPPPAIARVTSLATTGRRPSQPNIPRTAGRGPASSAGGTARPVGPSPSGRGALPRTVGFRRRARCLCLCRLQWFSSRRYGLIMSLVRGGAGGLPVSPSGYAGIAHT</sequence>
<reference evidence="2" key="1">
    <citation type="submission" date="2018-04" db="EMBL/GenBank/DDBJ databases">
        <title>WGS assembly of Panicum hallii.</title>
        <authorList>
            <person name="Lovell J."/>
            <person name="Jenkins J."/>
            <person name="Lowry D."/>
            <person name="Mamidi S."/>
            <person name="Sreedasyam A."/>
            <person name="Weng X."/>
            <person name="Barry K."/>
            <person name="Bonette J."/>
            <person name="Campitelli B."/>
            <person name="Daum C."/>
            <person name="Gordon S."/>
            <person name="Gould B."/>
            <person name="Lipzen A."/>
            <person name="Macqueen A."/>
            <person name="Palacio-Mejia J."/>
            <person name="Plott C."/>
            <person name="Shakirov E."/>
            <person name="Shu S."/>
            <person name="Yoshinaga Y."/>
            <person name="Zane M."/>
            <person name="Rokhsar D."/>
            <person name="Grimwood J."/>
            <person name="Schmutz J."/>
            <person name="Juenger T."/>
        </authorList>
    </citation>
    <scope>NUCLEOTIDE SEQUENCE [LARGE SCALE GENOMIC DNA]</scope>
    <source>
        <strain evidence="2">FIL2</strain>
    </source>
</reference>
<dbReference type="Gramene" id="PVH64653">
    <property type="protein sequence ID" value="PVH64653"/>
    <property type="gene ID" value="PAHAL_2G324700"/>
</dbReference>
<name>A0A2T8KR33_9POAL</name>
<feature type="compositionally biased region" description="Basic residues" evidence="1">
    <location>
        <begin position="90"/>
        <end position="109"/>
    </location>
</feature>
<dbReference type="Proteomes" id="UP000243499">
    <property type="component" value="Chromosome 2"/>
</dbReference>
<gene>
    <name evidence="2" type="ORF">PAHAL_2G324700</name>
</gene>